<dbReference type="GO" id="GO:0000149">
    <property type="term" value="F:SNARE binding"/>
    <property type="evidence" value="ECO:0007669"/>
    <property type="project" value="TreeGrafter"/>
</dbReference>
<dbReference type="GO" id="GO:0005545">
    <property type="term" value="F:1-phosphatidylinositol binding"/>
    <property type="evidence" value="ECO:0007669"/>
    <property type="project" value="InterPro"/>
</dbReference>
<dbReference type="AlphaFoldDB" id="A0A7M7JDR3"/>
<keyword evidence="5" id="KW-1185">Reference proteome</keyword>
<dbReference type="Gene3D" id="1.25.40.90">
    <property type="match status" value="1"/>
</dbReference>
<dbReference type="InterPro" id="IPR008942">
    <property type="entry name" value="ENTH_VHS"/>
</dbReference>
<dbReference type="KEGG" id="vde:111245731"/>
<dbReference type="SUPFAM" id="SSF48464">
    <property type="entry name" value="ENTH/VHS domain"/>
    <property type="match status" value="1"/>
</dbReference>
<proteinExistence type="inferred from homology"/>
<dbReference type="GO" id="GO:0005546">
    <property type="term" value="F:phosphatidylinositol-4,5-bisphosphate binding"/>
    <property type="evidence" value="ECO:0007669"/>
    <property type="project" value="TreeGrafter"/>
</dbReference>
<dbReference type="GO" id="GO:0008021">
    <property type="term" value="C:synaptic vesicle"/>
    <property type="evidence" value="ECO:0007669"/>
    <property type="project" value="TreeGrafter"/>
</dbReference>
<dbReference type="SMART" id="SM00273">
    <property type="entry name" value="ENTH"/>
    <property type="match status" value="1"/>
</dbReference>
<dbReference type="GO" id="GO:0030136">
    <property type="term" value="C:clathrin-coated vesicle"/>
    <property type="evidence" value="ECO:0007669"/>
    <property type="project" value="InterPro"/>
</dbReference>
<dbReference type="InterPro" id="IPR014712">
    <property type="entry name" value="ANTH_dom_sf"/>
</dbReference>
<dbReference type="GO" id="GO:0098894">
    <property type="term" value="C:extrinsic component of presynaptic endocytic zone membrane"/>
    <property type="evidence" value="ECO:0007669"/>
    <property type="project" value="TreeGrafter"/>
</dbReference>
<evidence type="ECO:0000259" key="3">
    <source>
        <dbReference type="PROSITE" id="PS50942"/>
    </source>
</evidence>
<dbReference type="SUPFAM" id="SSF89009">
    <property type="entry name" value="GAT-like domain"/>
    <property type="match status" value="1"/>
</dbReference>
<dbReference type="GO" id="GO:0005905">
    <property type="term" value="C:clathrin-coated pit"/>
    <property type="evidence" value="ECO:0007669"/>
    <property type="project" value="TreeGrafter"/>
</dbReference>
<name>A0A7M7JDR3_VARDE</name>
<evidence type="ECO:0000313" key="4">
    <source>
        <dbReference type="EnsemblMetazoa" id="XP_022650175"/>
    </source>
</evidence>
<sequence length="702" mass="75746">MNRPSGQSLNDRLTAARYTIAGQGLARVVAKATTEELMAPKKKHLDYLLHCTNEPNVSIPQLANLLIERTMNGSWIVVFKSLVTVHHLMCYGSERFTQYLASSNCTFNLASFNDRLGTPQGPEMATFIRRHSKYLNEKALSYRMVAYDFCKVKRGKEQGTMRTIPMDKLLKTIPPLQAQLDALLEFDASPSDLSHGVITAAFMLLFKDLIRLFACYNDAIINILEKYFSLQKKQCREALECYKKFLVRMDRVAEFLKVAENIGIDKGDIPDLTRQSQASANINISCPHFDKKGISSKNCCANVNQEWSYRDLFYSEAPSSLLDALEQHLATLEGRKYVPSTPQPPNGSANGFSNAVSVLASTSTSFGNSAHSHDESIRQAILEEEKALSKLKDQEPPPSASAALLQKRSEIQQANLRPFELHRQVHDTDNNDGGEGEVGFGFDDNGLNTNRKAVNDLFTPLDAIPAIQKHLAGGGGAAATSETSNPFLAGESAKKTDDIMDLFSAPPVTGQQQSPSVPPAPNKASDDLLNLNPFADTGLFSVPAGVAPGAAPVAQVASDLFGAPAPSQPPVPQCAVVFRYAAFNNSKSTDSIITGDLDSTLANLASNLDISPAHRYRTPSKQQATTLSQMSSAKQMTAGAGIGWNPDFSSSGGNQAAIAPGGAATNTSDMIFSDLFSTTPSQAPAATAPLKHPAGFDPFGHL</sequence>
<dbReference type="PROSITE" id="PS50942">
    <property type="entry name" value="ENTH"/>
    <property type="match status" value="1"/>
</dbReference>
<dbReference type="CTD" id="7939"/>
<dbReference type="GO" id="GO:0072583">
    <property type="term" value="P:clathrin-dependent endocytosis"/>
    <property type="evidence" value="ECO:0007669"/>
    <property type="project" value="InterPro"/>
</dbReference>
<organism evidence="4 5">
    <name type="scientific">Varroa destructor</name>
    <name type="common">Honeybee mite</name>
    <dbReference type="NCBI Taxonomy" id="109461"/>
    <lineage>
        <taxon>Eukaryota</taxon>
        <taxon>Metazoa</taxon>
        <taxon>Ecdysozoa</taxon>
        <taxon>Arthropoda</taxon>
        <taxon>Chelicerata</taxon>
        <taxon>Arachnida</taxon>
        <taxon>Acari</taxon>
        <taxon>Parasitiformes</taxon>
        <taxon>Mesostigmata</taxon>
        <taxon>Gamasina</taxon>
        <taxon>Dermanyssoidea</taxon>
        <taxon>Varroidae</taxon>
        <taxon>Varroa</taxon>
    </lineage>
</organism>
<dbReference type="FunFam" id="1.25.40.90:FF:000017">
    <property type="entry name" value="Phosphatidylinositol-binding clathrin assembly protein LAP"/>
    <property type="match status" value="1"/>
</dbReference>
<dbReference type="GO" id="GO:0032050">
    <property type="term" value="F:clathrin heavy chain binding"/>
    <property type="evidence" value="ECO:0007669"/>
    <property type="project" value="TreeGrafter"/>
</dbReference>
<comment type="similarity">
    <text evidence="1">Belongs to the PICALM/SNAP91 family.</text>
</comment>
<feature type="region of interest" description="Disordered" evidence="2">
    <location>
        <begin position="682"/>
        <end position="702"/>
    </location>
</feature>
<dbReference type="PANTHER" id="PTHR22951">
    <property type="entry name" value="CLATHRIN ASSEMBLY PROTEIN"/>
    <property type="match status" value="1"/>
</dbReference>
<dbReference type="CDD" id="cd16985">
    <property type="entry name" value="ANTH_N_AP180"/>
    <property type="match status" value="1"/>
</dbReference>
<dbReference type="GO" id="GO:0048268">
    <property type="term" value="P:clathrin coat assembly"/>
    <property type="evidence" value="ECO:0007669"/>
    <property type="project" value="InterPro"/>
</dbReference>
<reference evidence="4" key="1">
    <citation type="submission" date="2021-01" db="UniProtKB">
        <authorList>
            <consortium name="EnsemblMetazoa"/>
        </authorList>
    </citation>
    <scope>IDENTIFICATION</scope>
</reference>
<accession>A0A7M7JDR3</accession>
<feature type="domain" description="ENTH" evidence="3">
    <location>
        <begin position="17"/>
        <end position="149"/>
    </location>
</feature>
<dbReference type="InterPro" id="IPR045192">
    <property type="entry name" value="AP180-like"/>
</dbReference>
<dbReference type="Pfam" id="PF07651">
    <property type="entry name" value="ANTH"/>
    <property type="match status" value="1"/>
</dbReference>
<dbReference type="FunCoup" id="A0A7M7JDR3">
    <property type="interactions" value="1613"/>
</dbReference>
<evidence type="ECO:0000313" key="5">
    <source>
        <dbReference type="Proteomes" id="UP000594260"/>
    </source>
</evidence>
<dbReference type="PANTHER" id="PTHR22951:SF5">
    <property type="entry name" value="PHOSPHATIDYLINOSITOL-BINDING CLATHRIN ASSEMBLY PROTEIN LAP"/>
    <property type="match status" value="1"/>
</dbReference>
<dbReference type="GO" id="GO:0016185">
    <property type="term" value="P:synaptic vesicle budding from presynaptic endocytic zone membrane"/>
    <property type="evidence" value="ECO:0007669"/>
    <property type="project" value="TreeGrafter"/>
</dbReference>
<dbReference type="Gene3D" id="1.20.58.150">
    <property type="entry name" value="ANTH domain"/>
    <property type="match status" value="1"/>
</dbReference>
<dbReference type="InterPro" id="IPR011417">
    <property type="entry name" value="ANTH_dom"/>
</dbReference>
<dbReference type="EnsemblMetazoa" id="XM_022794440">
    <property type="protein sequence ID" value="XP_022650175"/>
    <property type="gene ID" value="LOC111245731"/>
</dbReference>
<evidence type="ECO:0000256" key="2">
    <source>
        <dbReference type="SAM" id="MobiDB-lite"/>
    </source>
</evidence>
<dbReference type="InterPro" id="IPR013809">
    <property type="entry name" value="ENTH"/>
</dbReference>
<dbReference type="OrthoDB" id="44015at2759"/>
<dbReference type="InParanoid" id="A0A7M7JDR3"/>
<dbReference type="Proteomes" id="UP000594260">
    <property type="component" value="Unplaced"/>
</dbReference>
<dbReference type="RefSeq" id="XP_022650175.1">
    <property type="nucleotide sequence ID" value="XM_022794440.1"/>
</dbReference>
<evidence type="ECO:0000256" key="1">
    <source>
        <dbReference type="ARBA" id="ARBA00008011"/>
    </source>
</evidence>
<protein>
    <recommendedName>
        <fullName evidence="3">ENTH domain-containing protein</fullName>
    </recommendedName>
</protein>
<dbReference type="GeneID" id="111245731"/>